<dbReference type="PANTHER" id="PTHR48097:SF9">
    <property type="entry name" value="L-THREONINE ALDOLASE"/>
    <property type="match status" value="1"/>
</dbReference>
<dbReference type="GO" id="GO:0005829">
    <property type="term" value="C:cytosol"/>
    <property type="evidence" value="ECO:0007669"/>
    <property type="project" value="TreeGrafter"/>
</dbReference>
<dbReference type="GO" id="GO:0006545">
    <property type="term" value="P:glycine biosynthetic process"/>
    <property type="evidence" value="ECO:0007669"/>
    <property type="project" value="TreeGrafter"/>
</dbReference>
<evidence type="ECO:0000256" key="4">
    <source>
        <dbReference type="ARBA" id="ARBA00023239"/>
    </source>
</evidence>
<feature type="domain" description="Aromatic amino acid beta-eliminating lyase/threonine aldolase" evidence="6">
    <location>
        <begin position="24"/>
        <end position="305"/>
    </location>
</feature>
<dbReference type="PANTHER" id="PTHR48097">
    <property type="entry name" value="L-THREONINE ALDOLASE-RELATED"/>
    <property type="match status" value="1"/>
</dbReference>
<gene>
    <name evidence="7" type="ORF">C7460_107139</name>
</gene>
<dbReference type="InterPro" id="IPR015422">
    <property type="entry name" value="PyrdxlP-dep_Trfase_small"/>
</dbReference>
<dbReference type="CDD" id="cd06502">
    <property type="entry name" value="TA_like"/>
    <property type="match status" value="1"/>
</dbReference>
<sequence>MLADGLPKLISFSRMSANQKKMIDLRSDTVTKPTPPMLEAMMSAPVGDDVFGDDPSVNQLQDDVAAYFGMEEGLFCPSGTMANQIAIRMHTRPQDEVICHENAHVYLYEGGGMMSNSLVSPKLLPGDYGLLSAAAIAESINPDDIHFPKSRLVCLENTMNKGGGSTYSLETLQAIHKTCVENALALHLDGARLFNALVATGQDPKMYGQLFDSISVCFSKGMGAPVGSVLLGSSTQIAEAKRIRKALGGGMRQAGYLAAACSYALQHHVARLAEDHARAQQLAEALSGKSFVKEVLPVQTNIVIARLVSKTPNELLKELEAAGVLAVSFGKDAIRFVTHLDFSAEQLEQTVSIINKL</sequence>
<dbReference type="PIRSF" id="PIRSF017617">
    <property type="entry name" value="Thr_aldolase"/>
    <property type="match status" value="1"/>
</dbReference>
<dbReference type="InterPro" id="IPR001597">
    <property type="entry name" value="ArAA_b-elim_lyase/Thr_aldolase"/>
</dbReference>
<reference evidence="7 8" key="1">
    <citation type="submission" date="2018-07" db="EMBL/GenBank/DDBJ databases">
        <title>Genomic Encyclopedia of Type Strains, Phase IV (KMG-IV): sequencing the most valuable type-strain genomes for metagenomic binning, comparative biology and taxonomic classification.</title>
        <authorList>
            <person name="Goeker M."/>
        </authorList>
    </citation>
    <scope>NUCLEOTIDE SEQUENCE [LARGE SCALE GENOMIC DNA]</scope>
    <source>
        <strain evidence="7 8">DSM 4134</strain>
    </source>
</reference>
<dbReference type="InterPro" id="IPR023603">
    <property type="entry name" value="Low_specificity_L-TA-like"/>
</dbReference>
<organism evidence="7 8">
    <name type="scientific">Marinoscillum furvescens DSM 4134</name>
    <dbReference type="NCBI Taxonomy" id="1122208"/>
    <lineage>
        <taxon>Bacteria</taxon>
        <taxon>Pseudomonadati</taxon>
        <taxon>Bacteroidota</taxon>
        <taxon>Cytophagia</taxon>
        <taxon>Cytophagales</taxon>
        <taxon>Reichenbachiellaceae</taxon>
        <taxon>Marinoscillum</taxon>
    </lineage>
</organism>
<dbReference type="EMBL" id="QREG01000007">
    <property type="protein sequence ID" value="RED99855.1"/>
    <property type="molecule type" value="Genomic_DNA"/>
</dbReference>
<dbReference type="GO" id="GO:0008732">
    <property type="term" value="F:L-allo-threonine aldolase activity"/>
    <property type="evidence" value="ECO:0007669"/>
    <property type="project" value="TreeGrafter"/>
</dbReference>
<evidence type="ECO:0000259" key="6">
    <source>
        <dbReference type="Pfam" id="PF01212"/>
    </source>
</evidence>
<dbReference type="NCBIfam" id="NF041359">
    <property type="entry name" value="GntG_guanitoxin"/>
    <property type="match status" value="1"/>
</dbReference>
<keyword evidence="8" id="KW-1185">Reference proteome</keyword>
<evidence type="ECO:0000256" key="2">
    <source>
        <dbReference type="ARBA" id="ARBA00006966"/>
    </source>
</evidence>
<comment type="cofactor">
    <cofactor evidence="1">
        <name>pyridoxal 5'-phosphate</name>
        <dbReference type="ChEBI" id="CHEBI:597326"/>
    </cofactor>
</comment>
<dbReference type="SUPFAM" id="SSF53383">
    <property type="entry name" value="PLP-dependent transferases"/>
    <property type="match status" value="1"/>
</dbReference>
<protein>
    <submittedName>
        <fullName evidence="7">L-threonine aldolase</fullName>
    </submittedName>
</protein>
<evidence type="ECO:0000313" key="8">
    <source>
        <dbReference type="Proteomes" id="UP000256779"/>
    </source>
</evidence>
<keyword evidence="3" id="KW-0663">Pyridoxal phosphate</keyword>
<dbReference type="Gene3D" id="3.90.1150.10">
    <property type="entry name" value="Aspartate Aminotransferase, domain 1"/>
    <property type="match status" value="1"/>
</dbReference>
<dbReference type="GO" id="GO:0006567">
    <property type="term" value="P:L-threonine catabolic process"/>
    <property type="evidence" value="ECO:0007669"/>
    <property type="project" value="TreeGrafter"/>
</dbReference>
<comment type="caution">
    <text evidence="7">The sequence shown here is derived from an EMBL/GenBank/DDBJ whole genome shotgun (WGS) entry which is preliminary data.</text>
</comment>
<keyword evidence="4" id="KW-0456">Lyase</keyword>
<evidence type="ECO:0000256" key="3">
    <source>
        <dbReference type="ARBA" id="ARBA00022898"/>
    </source>
</evidence>
<accession>A0A3D9L4Y0</accession>
<dbReference type="AlphaFoldDB" id="A0A3D9L4Y0"/>
<comment type="similarity">
    <text evidence="2">Belongs to the threonine aldolase family.</text>
</comment>
<evidence type="ECO:0000313" key="7">
    <source>
        <dbReference type="EMBL" id="RED99855.1"/>
    </source>
</evidence>
<evidence type="ECO:0000256" key="1">
    <source>
        <dbReference type="ARBA" id="ARBA00001933"/>
    </source>
</evidence>
<dbReference type="FunFam" id="3.40.640.10:FF:000030">
    <property type="entry name" value="Low-specificity L-threonine aldolase"/>
    <property type="match status" value="1"/>
</dbReference>
<evidence type="ECO:0000256" key="5">
    <source>
        <dbReference type="PIRSR" id="PIRSR017617-1"/>
    </source>
</evidence>
<dbReference type="Gene3D" id="3.40.640.10">
    <property type="entry name" value="Type I PLP-dependent aspartate aminotransferase-like (Major domain)"/>
    <property type="match status" value="1"/>
</dbReference>
<proteinExistence type="inferred from homology"/>
<dbReference type="Pfam" id="PF01212">
    <property type="entry name" value="Beta_elim_lyase"/>
    <property type="match status" value="1"/>
</dbReference>
<dbReference type="InterPro" id="IPR015424">
    <property type="entry name" value="PyrdxlP-dep_Trfase"/>
</dbReference>
<feature type="modified residue" description="N6-(pyridoxal phosphate)lysine" evidence="5">
    <location>
        <position position="220"/>
    </location>
</feature>
<dbReference type="Proteomes" id="UP000256779">
    <property type="component" value="Unassembled WGS sequence"/>
</dbReference>
<name>A0A3D9L4Y0_MARFU</name>
<dbReference type="InterPro" id="IPR015421">
    <property type="entry name" value="PyrdxlP-dep_Trfase_major"/>
</dbReference>